<feature type="binding site" evidence="10">
    <location>
        <begin position="470"/>
        <end position="477"/>
    </location>
    <ligand>
        <name>GTP</name>
        <dbReference type="ChEBI" id="CHEBI:37565"/>
    </ligand>
</feature>
<dbReference type="InterPro" id="IPR044145">
    <property type="entry name" value="IF2_II"/>
</dbReference>
<dbReference type="InterPro" id="IPR000178">
    <property type="entry name" value="TF_IF2_bacterial-like"/>
</dbReference>
<feature type="binding site" evidence="10">
    <location>
        <begin position="520"/>
        <end position="524"/>
    </location>
    <ligand>
        <name>GTP</name>
        <dbReference type="ChEBI" id="CHEBI:37565"/>
    </ligand>
</feature>
<dbReference type="FunFam" id="3.40.50.300:FF:000019">
    <property type="entry name" value="Translation initiation factor IF-2"/>
    <property type="match status" value="1"/>
</dbReference>
<dbReference type="InterPro" id="IPR004161">
    <property type="entry name" value="EFTu-like_2"/>
</dbReference>
<evidence type="ECO:0000256" key="11">
    <source>
        <dbReference type="RuleBase" id="RU000644"/>
    </source>
</evidence>
<comment type="subcellular location">
    <subcellularLocation>
        <location evidence="1 10">Cytoplasm</location>
    </subcellularLocation>
</comment>
<feature type="compositionally biased region" description="Pro residues" evidence="12">
    <location>
        <begin position="66"/>
        <end position="85"/>
    </location>
</feature>
<feature type="binding site" evidence="10">
    <location>
        <begin position="574"/>
        <end position="577"/>
    </location>
    <ligand>
        <name>GTP</name>
        <dbReference type="ChEBI" id="CHEBI:37565"/>
    </ligand>
</feature>
<keyword evidence="8 10" id="KW-0342">GTP-binding</keyword>
<feature type="compositionally biased region" description="Pro residues" evidence="12">
    <location>
        <begin position="139"/>
        <end position="161"/>
    </location>
</feature>
<feature type="compositionally biased region" description="Pro residues" evidence="12">
    <location>
        <begin position="245"/>
        <end position="258"/>
    </location>
</feature>
<reference evidence="14 15" key="1">
    <citation type="submission" date="2018-06" db="EMBL/GenBank/DDBJ databases">
        <authorList>
            <consortium name="Pathogen Informatics"/>
            <person name="Doyle S."/>
        </authorList>
    </citation>
    <scope>NUCLEOTIDE SEQUENCE [LARGE SCALE GENOMIC DNA]</scope>
    <source>
        <strain evidence="14 15">NCTC13296</strain>
    </source>
</reference>
<evidence type="ECO:0000256" key="8">
    <source>
        <dbReference type="ARBA" id="ARBA00023134"/>
    </source>
</evidence>
<evidence type="ECO:0000313" key="14">
    <source>
        <dbReference type="EMBL" id="SUE13637.1"/>
    </source>
</evidence>
<evidence type="ECO:0000256" key="7">
    <source>
        <dbReference type="ARBA" id="ARBA00022917"/>
    </source>
</evidence>
<dbReference type="Pfam" id="PF11987">
    <property type="entry name" value="IF-2"/>
    <property type="match status" value="1"/>
</dbReference>
<dbReference type="NCBIfam" id="TIGR00231">
    <property type="entry name" value="small_GTP"/>
    <property type="match status" value="1"/>
</dbReference>
<accession>A0A379LUD8</accession>
<feature type="compositionally biased region" description="Basic and acidic residues" evidence="12">
    <location>
        <begin position="46"/>
        <end position="56"/>
    </location>
</feature>
<dbReference type="PROSITE" id="PS51722">
    <property type="entry name" value="G_TR_2"/>
    <property type="match status" value="1"/>
</dbReference>
<dbReference type="InterPro" id="IPR000795">
    <property type="entry name" value="T_Tr_GTP-bd_dom"/>
</dbReference>
<dbReference type="CDD" id="cd03702">
    <property type="entry name" value="IF2_mtIF2_II"/>
    <property type="match status" value="1"/>
</dbReference>
<dbReference type="Gene3D" id="3.40.50.10050">
    <property type="entry name" value="Translation initiation factor IF- 2, domain 3"/>
    <property type="match status" value="1"/>
</dbReference>
<feature type="region of interest" description="Disordered" evidence="12">
    <location>
        <begin position="28"/>
        <end position="369"/>
    </location>
</feature>
<keyword evidence="15" id="KW-1185">Reference proteome</keyword>
<dbReference type="InterPro" id="IPR023115">
    <property type="entry name" value="TIF_IF2_dom3"/>
</dbReference>
<comment type="caution">
    <text evidence="10">Lacks conserved residue(s) required for the propagation of feature annotation.</text>
</comment>
<evidence type="ECO:0000256" key="3">
    <source>
        <dbReference type="ARBA" id="ARBA00020675"/>
    </source>
</evidence>
<dbReference type="PANTHER" id="PTHR43381:SF5">
    <property type="entry name" value="TR-TYPE G DOMAIN-CONTAINING PROTEIN"/>
    <property type="match status" value="1"/>
</dbReference>
<evidence type="ECO:0000256" key="4">
    <source>
        <dbReference type="ARBA" id="ARBA00022490"/>
    </source>
</evidence>
<dbReference type="GO" id="GO:0005525">
    <property type="term" value="F:GTP binding"/>
    <property type="evidence" value="ECO:0007669"/>
    <property type="project" value="UniProtKB-KW"/>
</dbReference>
<dbReference type="HAMAP" id="MF_00100_B">
    <property type="entry name" value="IF_2_B"/>
    <property type="match status" value="1"/>
</dbReference>
<dbReference type="InterPro" id="IPR015760">
    <property type="entry name" value="TIF_IF2"/>
</dbReference>
<dbReference type="AlphaFoldDB" id="A0A379LUD8"/>
<keyword evidence="4 10" id="KW-0963">Cytoplasm</keyword>
<dbReference type="EMBL" id="UGVI01000001">
    <property type="protein sequence ID" value="SUE13637.1"/>
    <property type="molecule type" value="Genomic_DNA"/>
</dbReference>
<evidence type="ECO:0000313" key="15">
    <source>
        <dbReference type="Proteomes" id="UP000254569"/>
    </source>
</evidence>
<dbReference type="GO" id="GO:0003743">
    <property type="term" value="F:translation initiation factor activity"/>
    <property type="evidence" value="ECO:0007669"/>
    <property type="project" value="UniProtKB-UniRule"/>
</dbReference>
<dbReference type="Pfam" id="PF04760">
    <property type="entry name" value="IF2_N"/>
    <property type="match status" value="2"/>
</dbReference>
<proteinExistence type="inferred from homology"/>
<evidence type="ECO:0000256" key="9">
    <source>
        <dbReference type="ARBA" id="ARBA00025162"/>
    </source>
</evidence>
<dbReference type="SUPFAM" id="SSF52540">
    <property type="entry name" value="P-loop containing nucleoside triphosphate hydrolases"/>
    <property type="match status" value="1"/>
</dbReference>
<dbReference type="Gene3D" id="3.40.50.300">
    <property type="entry name" value="P-loop containing nucleotide triphosphate hydrolases"/>
    <property type="match status" value="1"/>
</dbReference>
<organism evidence="14 15">
    <name type="scientific">Rhodococcus gordoniae</name>
    <dbReference type="NCBI Taxonomy" id="223392"/>
    <lineage>
        <taxon>Bacteria</taxon>
        <taxon>Bacillati</taxon>
        <taxon>Actinomycetota</taxon>
        <taxon>Actinomycetes</taxon>
        <taxon>Mycobacteriales</taxon>
        <taxon>Nocardiaceae</taxon>
        <taxon>Rhodococcus</taxon>
    </lineage>
</organism>
<dbReference type="GO" id="GO:0005829">
    <property type="term" value="C:cytosol"/>
    <property type="evidence" value="ECO:0007669"/>
    <property type="project" value="TreeGrafter"/>
</dbReference>
<comment type="function">
    <text evidence="9 10 11">One of the essential components for the initiation of protein synthesis. Protects formylmethionyl-tRNA from spontaneous hydrolysis and promotes its binding to the 30S ribosomal subunits. Also involved in the hydrolysis of GTP during the formation of the 70S ribosomal complex.</text>
</comment>
<dbReference type="InterPro" id="IPR027417">
    <property type="entry name" value="P-loop_NTPase"/>
</dbReference>
<feature type="compositionally biased region" description="Low complexity" evidence="12">
    <location>
        <begin position="86"/>
        <end position="95"/>
    </location>
</feature>
<dbReference type="InterPro" id="IPR006847">
    <property type="entry name" value="IF2_N"/>
</dbReference>
<dbReference type="InterPro" id="IPR036925">
    <property type="entry name" value="TIF_IF2_dom3_sf"/>
</dbReference>
<dbReference type="FunFam" id="2.40.30.10:FF:000007">
    <property type="entry name" value="Translation initiation factor IF-2"/>
    <property type="match status" value="1"/>
</dbReference>
<evidence type="ECO:0000256" key="2">
    <source>
        <dbReference type="ARBA" id="ARBA00007733"/>
    </source>
</evidence>
<dbReference type="Proteomes" id="UP000254569">
    <property type="component" value="Unassembled WGS sequence"/>
</dbReference>
<dbReference type="NCBIfam" id="TIGR00487">
    <property type="entry name" value="IF-2"/>
    <property type="match status" value="1"/>
</dbReference>
<dbReference type="PANTHER" id="PTHR43381">
    <property type="entry name" value="TRANSLATION INITIATION FACTOR IF-2-RELATED"/>
    <property type="match status" value="1"/>
</dbReference>
<dbReference type="Pfam" id="PF03144">
    <property type="entry name" value="GTP_EFTU_D2"/>
    <property type="match status" value="1"/>
</dbReference>
<dbReference type="InterPro" id="IPR053905">
    <property type="entry name" value="EF-G-like_DII"/>
</dbReference>
<dbReference type="PRINTS" id="PR01217">
    <property type="entry name" value="PRICHEXTENSN"/>
</dbReference>
<dbReference type="CDD" id="cd01887">
    <property type="entry name" value="IF2_eIF5B"/>
    <property type="match status" value="1"/>
</dbReference>
<feature type="compositionally biased region" description="Basic residues" evidence="12">
    <location>
        <begin position="340"/>
        <end position="349"/>
    </location>
</feature>
<dbReference type="Pfam" id="PF22042">
    <property type="entry name" value="EF-G_D2"/>
    <property type="match status" value="1"/>
</dbReference>
<name>A0A379LUD8_9NOCA</name>
<evidence type="ECO:0000259" key="13">
    <source>
        <dbReference type="PROSITE" id="PS51722"/>
    </source>
</evidence>
<dbReference type="Pfam" id="PF00009">
    <property type="entry name" value="GTP_EFTU"/>
    <property type="match status" value="1"/>
</dbReference>
<dbReference type="RefSeq" id="WP_115311442.1">
    <property type="nucleotide sequence ID" value="NZ_CP101467.1"/>
</dbReference>
<dbReference type="CDD" id="cd03692">
    <property type="entry name" value="mtIF2_IVc"/>
    <property type="match status" value="1"/>
</dbReference>
<keyword evidence="6 10" id="KW-0547">Nucleotide-binding</keyword>
<feature type="compositionally biased region" description="Pro residues" evidence="12">
    <location>
        <begin position="180"/>
        <end position="195"/>
    </location>
</feature>
<gene>
    <name evidence="10 14" type="primary">infB</name>
    <name evidence="14" type="ORF">NCTC13296_00459</name>
</gene>
<dbReference type="FunFam" id="1.10.10.2480:FF:000003">
    <property type="entry name" value="Translation initiation factor IF-2"/>
    <property type="match status" value="1"/>
</dbReference>
<dbReference type="SUPFAM" id="SSF52156">
    <property type="entry name" value="Initiation factor IF2/eIF5b, domain 3"/>
    <property type="match status" value="1"/>
</dbReference>
<sequence length="965" mass="100410">MAGKARVHELAKELGVTSKELLARLKEQGEFVKSASSTVEPPVARRLRESFGKTEGDGAAAKAAPTPAPKPGAPRPGPRPTPASPAPAAETARPKPGAPKPAAPKPAPAPEEKPAAPAPQAPAAEAAPQAPAAQAQAPSPTPQAPAAKPGPKPAGPRPGPKTPRVGNNPYSSAPAERPAPRPGGPRPGPGGPRPAPGQGGPRPTPGQGRPAAGPGGPRPAPGQGGPRPAPGQGGPRPAPGQGGPRPSPGSMPPRPNPGAMPQRAARPAASGRPGRPGGAPGGRPGGGGGGYRGGGAGGGGGAPAGAGAPGGFRGRPGGGGGGRGRGGAAGAFGRPGGAPRRGRKSKRQKRQEYDSMQAPSVGGVRLPRGNGETIRLARGASLSDFAEKIDANPSALVQALFNLGEMVTATQSVNDDILELLGSEMNYVVQVVSPEDEDRELLESFDIQYGEDEGGEEDLRQRPPVVTVMGHVDHGKTRLLDTIRKENVGEGEAGGITQHIGAYQVMTHLNGEDRLITFIDTPGHEAFTAMRARGAKSTDIAILVVAADDGVMPQTVEAINHAQAADVPIVVAVNKIDKEGANPQKIRQQLTEYGLVAEEYGGETMFVDISAKQNLHIEQLLEAVLLTADAALDLRANPDMEAQGVAIEAHLDRGRGPVATVLIQRGTLRVGDSIVAGDAYGRVRRMVDEHGEDVLEALPSRPVQVVGFTSVPGAGDNLVVVEEDRIARQIADRRNARKRNALAARSRKRISLEDLDAALKEHNELNLILKGDNSGTVEALEEALMGIEIDDEVRLRVIDRGVGGVTETNVNLAAASNAVIIGFNVRAEGKATELANREGVDIRYYSVIYQAIDEVEKALKGMLKPIYEEVELGRAEIRAIFKSSKIGNIAGCLVQSGIVKRNAKARLIRDNNVVAETVTISSLRREKDDVTEVREGFECGMTVTYSDIKVGDVIEAYELREKPRD</sequence>
<dbReference type="GO" id="GO:0003924">
    <property type="term" value="F:GTPase activity"/>
    <property type="evidence" value="ECO:0007669"/>
    <property type="project" value="UniProtKB-UniRule"/>
</dbReference>
<comment type="similarity">
    <text evidence="2 10 11">Belongs to the TRAFAC class translation factor GTPase superfamily. Classic translation factor GTPase family. IF-2 subfamily.</text>
</comment>
<dbReference type="FunFam" id="2.40.30.10:FF:000008">
    <property type="entry name" value="Translation initiation factor IF-2"/>
    <property type="match status" value="1"/>
</dbReference>
<dbReference type="Gene3D" id="1.10.10.2480">
    <property type="match status" value="1"/>
</dbReference>
<keyword evidence="7 10" id="KW-0648">Protein biosynthesis</keyword>
<evidence type="ECO:0000256" key="6">
    <source>
        <dbReference type="ARBA" id="ARBA00022741"/>
    </source>
</evidence>
<evidence type="ECO:0000256" key="1">
    <source>
        <dbReference type="ARBA" id="ARBA00004496"/>
    </source>
</evidence>
<dbReference type="OrthoDB" id="9811804at2"/>
<dbReference type="Gene3D" id="2.40.30.10">
    <property type="entry name" value="Translation factors"/>
    <property type="match status" value="2"/>
</dbReference>
<feature type="compositionally biased region" description="Gly residues" evidence="12">
    <location>
        <begin position="274"/>
        <end position="336"/>
    </location>
</feature>
<dbReference type="FunFam" id="3.40.50.10050:FF:000001">
    <property type="entry name" value="Translation initiation factor IF-2"/>
    <property type="match status" value="1"/>
</dbReference>
<evidence type="ECO:0000256" key="12">
    <source>
        <dbReference type="SAM" id="MobiDB-lite"/>
    </source>
</evidence>
<dbReference type="InterPro" id="IPR005225">
    <property type="entry name" value="Small_GTP-bd"/>
</dbReference>
<dbReference type="InterPro" id="IPR009000">
    <property type="entry name" value="Transl_B-barrel_sf"/>
</dbReference>
<feature type="compositionally biased region" description="Pro residues" evidence="12">
    <location>
        <begin position="96"/>
        <end position="109"/>
    </location>
</feature>
<evidence type="ECO:0000256" key="10">
    <source>
        <dbReference type="HAMAP-Rule" id="MF_00100"/>
    </source>
</evidence>
<feature type="domain" description="Tr-type G" evidence="13">
    <location>
        <begin position="461"/>
        <end position="632"/>
    </location>
</feature>
<keyword evidence="5 10" id="KW-0396">Initiation factor</keyword>
<protein>
    <recommendedName>
        <fullName evidence="3 10">Translation initiation factor IF-2</fullName>
    </recommendedName>
</protein>
<feature type="compositionally biased region" description="Low complexity" evidence="12">
    <location>
        <begin position="121"/>
        <end position="138"/>
    </location>
</feature>
<evidence type="ECO:0000256" key="5">
    <source>
        <dbReference type="ARBA" id="ARBA00022540"/>
    </source>
</evidence>
<feature type="compositionally biased region" description="Low complexity" evidence="12">
    <location>
        <begin position="259"/>
        <end position="273"/>
    </location>
</feature>
<dbReference type="SUPFAM" id="SSF50447">
    <property type="entry name" value="Translation proteins"/>
    <property type="match status" value="2"/>
</dbReference>